<evidence type="ECO:0000313" key="2">
    <source>
        <dbReference type="EMBL" id="RFZ91995.1"/>
    </source>
</evidence>
<comment type="caution">
    <text evidence="2">The sequence shown here is derived from an EMBL/GenBank/DDBJ whole genome shotgun (WGS) entry which is preliminary data.</text>
</comment>
<keyword evidence="3" id="KW-1185">Reference proteome</keyword>
<keyword evidence="1" id="KW-0812">Transmembrane</keyword>
<gene>
    <name evidence="2" type="ORF">D0C36_11140</name>
</gene>
<organism evidence="2 3">
    <name type="scientific">Mucilaginibacter conchicola</name>
    <dbReference type="NCBI Taxonomy" id="2303333"/>
    <lineage>
        <taxon>Bacteria</taxon>
        <taxon>Pseudomonadati</taxon>
        <taxon>Bacteroidota</taxon>
        <taxon>Sphingobacteriia</taxon>
        <taxon>Sphingobacteriales</taxon>
        <taxon>Sphingobacteriaceae</taxon>
        <taxon>Mucilaginibacter</taxon>
    </lineage>
</organism>
<evidence type="ECO:0000313" key="3">
    <source>
        <dbReference type="Proteomes" id="UP000264217"/>
    </source>
</evidence>
<name>A0A372NRX1_9SPHI</name>
<keyword evidence="1" id="KW-1133">Transmembrane helix</keyword>
<dbReference type="AlphaFoldDB" id="A0A372NRX1"/>
<reference evidence="2 3" key="1">
    <citation type="submission" date="2018-08" db="EMBL/GenBank/DDBJ databases">
        <title>Mucilaginibacter sp. MYSH2.</title>
        <authorList>
            <person name="Seo T."/>
        </authorList>
    </citation>
    <scope>NUCLEOTIDE SEQUENCE [LARGE SCALE GENOMIC DNA]</scope>
    <source>
        <strain evidence="2 3">MYSH2</strain>
    </source>
</reference>
<feature type="transmembrane region" description="Helical" evidence="1">
    <location>
        <begin position="32"/>
        <end position="51"/>
    </location>
</feature>
<protein>
    <submittedName>
        <fullName evidence="2">Uncharacterized protein</fullName>
    </submittedName>
</protein>
<accession>A0A372NRX1</accession>
<feature type="transmembrane region" description="Helical" evidence="1">
    <location>
        <begin position="57"/>
        <end position="77"/>
    </location>
</feature>
<dbReference type="RefSeq" id="WP_117391706.1">
    <property type="nucleotide sequence ID" value="NZ_QWDC01000002.1"/>
</dbReference>
<proteinExistence type="predicted"/>
<evidence type="ECO:0000256" key="1">
    <source>
        <dbReference type="SAM" id="Phobius"/>
    </source>
</evidence>
<dbReference type="EMBL" id="QWDC01000002">
    <property type="protein sequence ID" value="RFZ91995.1"/>
    <property type="molecule type" value="Genomic_DNA"/>
</dbReference>
<dbReference type="Proteomes" id="UP000264217">
    <property type="component" value="Unassembled WGS sequence"/>
</dbReference>
<sequence>MTEETQRIDQQKIYKLTPESASDKKRKIKTGIAVNYFAGFLVFSFSLINGYKQLDPLVRFGFILALPAFLGYGYWFFSKKHSKKIDESALTVTEHSISVTGIEQKLSLKEIVKVDENSKGITLQSRYDFKKKLFIDSGFEDFDAVKAMLTETAQQNTAN</sequence>
<keyword evidence="1" id="KW-0472">Membrane</keyword>